<sequence>MRYLNFGTSGLKVSEVILGTMTFGRESDENESIKILNYYLENGGNFIDTANVYAEGRSEEILGKALKGYRDEIVLATKVFFATGNRPNEKGASRKNILKAIENSLKRLQTDYVDLYQIHCWDEFTPIEETMETMDYLVNKGYVRYIGVSNFSGWHIEKALRVSEIHGYKKIISAQMQYNLIVRDIEMEVLHVCNAEGLSVMAWGPLGGGFLSGKYKLGEKPIEGRIATIGEGAEESWKRRATEQNFKILAKLEDIAKERSKTIPQVALNWLIYQKVFPILGARTLEQIKDNMGAVGWTLTQKELNELNEVSQPEEKYPYRFIKSANKK</sequence>
<accession>A0A2J6X674</accession>
<organism evidence="3 4">
    <name type="scientific">Caldisericum exile</name>
    <dbReference type="NCBI Taxonomy" id="693075"/>
    <lineage>
        <taxon>Bacteria</taxon>
        <taxon>Pseudomonadati</taxon>
        <taxon>Caldisericota/Cryosericota group</taxon>
        <taxon>Caldisericota</taxon>
        <taxon>Caldisericia</taxon>
        <taxon>Caldisericales</taxon>
        <taxon>Caldisericaceae</taxon>
        <taxon>Caldisericum</taxon>
    </lineage>
</organism>
<dbReference type="InterPro" id="IPR020471">
    <property type="entry name" value="AKR"/>
</dbReference>
<dbReference type="SUPFAM" id="SSF51430">
    <property type="entry name" value="NAD(P)-linked oxidoreductase"/>
    <property type="match status" value="1"/>
</dbReference>
<dbReference type="GO" id="GO:0016491">
    <property type="term" value="F:oxidoreductase activity"/>
    <property type="evidence" value="ECO:0007669"/>
    <property type="project" value="UniProtKB-KW"/>
</dbReference>
<name>A0A2J6X674_9BACT</name>
<dbReference type="InterPro" id="IPR018170">
    <property type="entry name" value="Aldo/ket_reductase_CS"/>
</dbReference>
<dbReference type="EMBL" id="PNIX01000237">
    <property type="protein sequence ID" value="PMP82214.1"/>
    <property type="molecule type" value="Genomic_DNA"/>
</dbReference>
<dbReference type="Pfam" id="PF00248">
    <property type="entry name" value="Aldo_ket_red"/>
    <property type="match status" value="1"/>
</dbReference>
<dbReference type="PANTHER" id="PTHR43364:SF4">
    <property type="entry name" value="NAD(P)-LINKED OXIDOREDUCTASE SUPERFAMILY PROTEIN"/>
    <property type="match status" value="1"/>
</dbReference>
<dbReference type="PROSITE" id="PS00062">
    <property type="entry name" value="ALDOKETO_REDUCTASE_2"/>
    <property type="match status" value="1"/>
</dbReference>
<dbReference type="PRINTS" id="PR00069">
    <property type="entry name" value="ALDKETRDTASE"/>
</dbReference>
<protein>
    <submittedName>
        <fullName evidence="3">Aldo/keto reductase</fullName>
    </submittedName>
</protein>
<comment type="caution">
    <text evidence="3">The sequence shown here is derived from an EMBL/GenBank/DDBJ whole genome shotgun (WGS) entry which is preliminary data.</text>
</comment>
<dbReference type="Gene3D" id="3.20.20.100">
    <property type="entry name" value="NADP-dependent oxidoreductase domain"/>
    <property type="match status" value="1"/>
</dbReference>
<dbReference type="GO" id="GO:0005829">
    <property type="term" value="C:cytosol"/>
    <property type="evidence" value="ECO:0007669"/>
    <property type="project" value="UniProtKB-ARBA"/>
</dbReference>
<dbReference type="InterPro" id="IPR050523">
    <property type="entry name" value="AKR_Detox_Biosynth"/>
</dbReference>
<dbReference type="Proteomes" id="UP000236910">
    <property type="component" value="Unassembled WGS sequence"/>
</dbReference>
<evidence type="ECO:0000256" key="1">
    <source>
        <dbReference type="ARBA" id="ARBA00023002"/>
    </source>
</evidence>
<keyword evidence="1" id="KW-0560">Oxidoreductase</keyword>
<reference evidence="3 4" key="1">
    <citation type="submission" date="2018-01" db="EMBL/GenBank/DDBJ databases">
        <title>Metagenomic assembled genomes from two thermal pools in the Uzon Caldera, Kamchatka, Russia.</title>
        <authorList>
            <person name="Wilkins L."/>
            <person name="Ettinger C."/>
        </authorList>
    </citation>
    <scope>NUCLEOTIDE SEQUENCE [LARGE SCALE GENOMIC DNA]</scope>
    <source>
        <strain evidence="3">ARK-10</strain>
    </source>
</reference>
<evidence type="ECO:0000313" key="4">
    <source>
        <dbReference type="Proteomes" id="UP000236910"/>
    </source>
</evidence>
<proteinExistence type="predicted"/>
<gene>
    <name evidence="3" type="ORF">C0175_04000</name>
</gene>
<dbReference type="AlphaFoldDB" id="A0A2J6X674"/>
<dbReference type="PANTHER" id="PTHR43364">
    <property type="entry name" value="NADH-SPECIFIC METHYLGLYOXAL REDUCTASE-RELATED"/>
    <property type="match status" value="1"/>
</dbReference>
<dbReference type="InterPro" id="IPR036812">
    <property type="entry name" value="NAD(P)_OxRdtase_dom_sf"/>
</dbReference>
<feature type="domain" description="NADP-dependent oxidoreductase" evidence="2">
    <location>
        <begin position="16"/>
        <end position="311"/>
    </location>
</feature>
<dbReference type="FunFam" id="3.20.20.100:FF:000004">
    <property type="entry name" value="Oxidoreductase, aldo/keto reductase"/>
    <property type="match status" value="1"/>
</dbReference>
<dbReference type="InterPro" id="IPR023210">
    <property type="entry name" value="NADP_OxRdtase_dom"/>
</dbReference>
<evidence type="ECO:0000259" key="2">
    <source>
        <dbReference type="Pfam" id="PF00248"/>
    </source>
</evidence>
<evidence type="ECO:0000313" key="3">
    <source>
        <dbReference type="EMBL" id="PMP82214.1"/>
    </source>
</evidence>